<feature type="region of interest" description="Disordered" evidence="9">
    <location>
        <begin position="345"/>
        <end position="367"/>
    </location>
</feature>
<dbReference type="Proteomes" id="UP000075885">
    <property type="component" value="Unassembled WGS sequence"/>
</dbReference>
<dbReference type="CDD" id="cd19680">
    <property type="entry name" value="UBR-box_UBR4"/>
    <property type="match status" value="1"/>
</dbReference>
<feature type="compositionally biased region" description="Low complexity" evidence="9">
    <location>
        <begin position="4334"/>
        <end position="4345"/>
    </location>
</feature>
<feature type="region of interest" description="Disordered" evidence="9">
    <location>
        <begin position="1580"/>
        <end position="1603"/>
    </location>
</feature>
<feature type="compositionally biased region" description="Polar residues" evidence="9">
    <location>
        <begin position="2619"/>
        <end position="2628"/>
    </location>
</feature>
<feature type="compositionally biased region" description="Low complexity" evidence="9">
    <location>
        <begin position="3078"/>
        <end position="3087"/>
    </location>
</feature>
<dbReference type="InterPro" id="IPR045841">
    <property type="entry name" value="E3_UBR4_N"/>
</dbReference>
<keyword evidence="12" id="KW-1185">Reference proteome</keyword>
<feature type="compositionally biased region" description="Low complexity" evidence="9">
    <location>
        <begin position="2629"/>
        <end position="2638"/>
    </location>
</feature>
<keyword evidence="5" id="KW-0112">Calmodulin-binding</keyword>
<dbReference type="InterPro" id="IPR025704">
    <property type="entry name" value="E3_Ub_ligase_UBR4_C"/>
</dbReference>
<dbReference type="PANTHER" id="PTHR21725:SF1">
    <property type="entry name" value="E3 UBIQUITIN-PROTEIN LIGASE UBR4"/>
    <property type="match status" value="1"/>
</dbReference>
<name>A0A182PR91_9DIPT</name>
<feature type="region of interest" description="Disordered" evidence="9">
    <location>
        <begin position="2423"/>
        <end position="2453"/>
    </location>
</feature>
<feature type="compositionally biased region" description="Low complexity" evidence="9">
    <location>
        <begin position="3319"/>
        <end position="3348"/>
    </location>
</feature>
<dbReference type="VEuPathDB" id="VectorBase:AEPI009473"/>
<dbReference type="Pfam" id="PF24079">
    <property type="entry name" value="UBR4"/>
    <property type="match status" value="1"/>
</dbReference>
<dbReference type="InterPro" id="IPR045189">
    <property type="entry name" value="UBR4-like"/>
</dbReference>
<evidence type="ECO:0000259" key="10">
    <source>
        <dbReference type="PROSITE" id="PS51157"/>
    </source>
</evidence>
<dbReference type="InterPro" id="IPR047509">
    <property type="entry name" value="UBR4-like_UBR-box"/>
</dbReference>
<feature type="compositionally biased region" description="Low complexity" evidence="9">
    <location>
        <begin position="1143"/>
        <end position="1174"/>
    </location>
</feature>
<dbReference type="SMART" id="SM00396">
    <property type="entry name" value="ZnF_UBR1"/>
    <property type="match status" value="1"/>
</dbReference>
<keyword evidence="8" id="KW-0175">Coiled coil</keyword>
<feature type="region of interest" description="Disordered" evidence="9">
    <location>
        <begin position="3319"/>
        <end position="3350"/>
    </location>
</feature>
<evidence type="ECO:0000313" key="12">
    <source>
        <dbReference type="Proteomes" id="UP000075885"/>
    </source>
</evidence>
<feature type="compositionally biased region" description="Low complexity" evidence="9">
    <location>
        <begin position="154"/>
        <end position="172"/>
    </location>
</feature>
<evidence type="ECO:0000256" key="6">
    <source>
        <dbReference type="PROSITE-ProRule" id="PRU00508"/>
    </source>
</evidence>
<protein>
    <recommendedName>
        <fullName evidence="10">UBR-type domain-containing protein</fullName>
    </recommendedName>
</protein>
<proteinExistence type="inferred from homology"/>
<evidence type="ECO:0000313" key="11">
    <source>
        <dbReference type="EnsemblMetazoa" id="AEPI009473-PA"/>
    </source>
</evidence>
<dbReference type="SUPFAM" id="SSF50978">
    <property type="entry name" value="WD40 repeat-like"/>
    <property type="match status" value="1"/>
</dbReference>
<organism evidence="11 12">
    <name type="scientific">Anopheles epiroticus</name>
    <dbReference type="NCBI Taxonomy" id="199890"/>
    <lineage>
        <taxon>Eukaryota</taxon>
        <taxon>Metazoa</taxon>
        <taxon>Ecdysozoa</taxon>
        <taxon>Arthropoda</taxon>
        <taxon>Hexapoda</taxon>
        <taxon>Insecta</taxon>
        <taxon>Pterygota</taxon>
        <taxon>Neoptera</taxon>
        <taxon>Endopterygota</taxon>
        <taxon>Diptera</taxon>
        <taxon>Nematocera</taxon>
        <taxon>Culicoidea</taxon>
        <taxon>Culicidae</taxon>
        <taxon>Anophelinae</taxon>
        <taxon>Anopheles</taxon>
    </lineage>
</organism>
<reference evidence="11" key="2">
    <citation type="submission" date="2020-05" db="UniProtKB">
        <authorList>
            <consortium name="EnsemblMetazoa"/>
        </authorList>
    </citation>
    <scope>IDENTIFICATION</scope>
    <source>
        <strain evidence="11">Epiroticus2</strain>
    </source>
</reference>
<feature type="compositionally biased region" description="Polar residues" evidence="9">
    <location>
        <begin position="1915"/>
        <end position="1924"/>
    </location>
</feature>
<feature type="compositionally biased region" description="Basic and acidic residues" evidence="9">
    <location>
        <begin position="173"/>
        <end position="185"/>
    </location>
</feature>
<feature type="compositionally biased region" description="Low complexity" evidence="9">
    <location>
        <begin position="345"/>
        <end position="363"/>
    </location>
</feature>
<dbReference type="InterPro" id="IPR056530">
    <property type="entry name" value="UBR4-like_dom"/>
</dbReference>
<feature type="region of interest" description="Disordered" evidence="9">
    <location>
        <begin position="1905"/>
        <end position="1929"/>
    </location>
</feature>
<comment type="similarity">
    <text evidence="1 7">Belongs to the UBR4 family.</text>
</comment>
<feature type="region of interest" description="Disordered" evidence="9">
    <location>
        <begin position="1143"/>
        <end position="1200"/>
    </location>
</feature>
<feature type="compositionally biased region" description="Polar residues" evidence="9">
    <location>
        <begin position="4319"/>
        <end position="4333"/>
    </location>
</feature>
<dbReference type="InterPro" id="IPR003126">
    <property type="entry name" value="Znf_UBR"/>
</dbReference>
<feature type="region of interest" description="UBR4 E3 catalytic module" evidence="7">
    <location>
        <begin position="4989"/>
        <end position="5458"/>
    </location>
</feature>
<evidence type="ECO:0000256" key="9">
    <source>
        <dbReference type="SAM" id="MobiDB-lite"/>
    </source>
</evidence>
<keyword evidence="4" id="KW-0862">Zinc</keyword>
<feature type="region of interest" description="Disordered" evidence="9">
    <location>
        <begin position="2607"/>
        <end position="2643"/>
    </location>
</feature>
<dbReference type="GO" id="GO:0005516">
    <property type="term" value="F:calmodulin binding"/>
    <property type="evidence" value="ECO:0007669"/>
    <property type="project" value="UniProtKB-KW"/>
</dbReference>
<sequence length="5491" mass="602788">MAAAHSGGVEWAAILKPFLSSSSENISKTDVLNLVKTIILNENEILEHDAAHKQFFDNFVVLAAENITNQVTSLSQTQLPQFTEAASILIRYIILHLDTTAPCKPSILLMALKLLCEGKRANENQPHSTSSASSIISVSGMKYLKYPEIPGNKSASVGAPSSGTSAGSSASASDKESPKTEMKRSRSDLSTVILQQLTTPLCSWAVTFAALSEEQIDCTDLFVKQNLQCMNAINAGDSLLKWCTTALGTPAKYRFKYEESTMLGRPLYLPVTHTEANAIKNIFNLMESDITNLQLAISLPLLEPLTPKKITLLSQCAMSALYCCVLTSTAVSVITMASAGSQKTSSSGQLQQAQGQTGITQAQKENEEEEDFARAIVDKGLEIFTKIGNLLKTSTRTHIYQNLICMGAWLLISGIQGTMGASGNASGLQQMVPVSAKTSEESLKGRSPLKTLDVPQMASAQPSPALRVNLFKVQQGFGVLNAAIARHSIILMTELIDDLKIDSRTDEEEYSSIESAGFDILGQYTSIQRVVRVLNSATLQQLLTFLATVSYRKACTLRRINTKNTNDGEPMSYSDSTTYFNDTFSCSEESEPEEEDSDSYLGLWFKETLSPDMNEEMTESQEQENKDEKSRLGTNLVPAKDEPHEYLSLASLIFNFFDVSLGGNHVYLNRYVKTGLSEQQMVLLANILRDLDRDSARGETDIPGCMQWQNAMVKFSGAVGRYLHNLISNSLLNESLQSALLLHLGVSPWTQDSNVWPLQVYSRTLAVLVQILLLKPSQEKEAACLSVWHRLVNTIVEGICSTQTIPNESEVEDLNVEHAQLLLFLFHSLNLMQKKSILLLTAGGVIRCSEVCRSVTPDKPLRDNQIMLLSRLLLFLEYLMKHLYNPPNVLLEQVRWNLFSVFTLDSEQKLADLVNYKTKMMSFCRKDIEDKHRKLANEFSVSGVKPKFYSLTTVESKVQQEFKLDGLAWNFILCTPDKLKYPWLIDALIDILGITDMCLARIPFQTLCAVHYCFSLSWKLLLGLPPSTQHVEALMQEKSPNLHSLLWSIRCLHPITHSHYLIVNSLVKQGMYTQSAEAMWVRLTEYVSDVKYSLKMTLLGLESFVKSFSPDQPRLSKIILLDSLMSHLFAVCWAEKEGVNVKTSKTTATSATSSTASGTSSSSTANAGPAAAPNDGNLVGANTTTMSGGGVPGSSTLADGSPSAITVEISRADLTKNIMHALLDALEIVREATYKTMFQNLSGQIPTCLIEPLIAIAGTKNSFCSELGQQLVNCITGHDKDVITVEWRKSLGSLTEENFASGSFPVETHTLTVIEAHLTEVSKHLSYSILLSLKNALKSAINLIYYMLPNYDDIKLDERLKEILIPMVFDLRAEYLHGPINKCLESLLGGDSNCEAYQLAAFSNIIRHSYQFLIEYTDLCATGRATNIDESVLCNILKYWESMLEKPNGLRSMRSFFYESKSGNLVQILLSFTGTNISQAYSTRVLQFFEKLFQAAEKLDASFDEEELCVCIAELAVTDSARLKSWLSHILLGPGGISLTANASNNSSNVPTPTNMATVSAIPSITDQLAASGTAAGAGANGEAGLSENNTTAANAATTTEGEQQDAMDIDYECMTKGSGWQAAATSCGKMAIEDASGESLERNGKLLQSLVKYIVAENRISSSVSEALFQALIQIGHNLLSPTQEAIEFSDLLQVMITLADAAIDWLDVCRVQVLDAGKNGSSGWRAAIQLDNVTAILKYMSDLLLGLGAKGSKTMNPPWDEESLMDADDILEELGADEEDSTVEDSDEDSLGNKLCTFSITQKDFMNQHWYYCHTCKMVDGVGVCSVCARVCHKNHDISYAKYGNFFCDCGAKEDGSCQALSRRSNSGNGEDSILGSTSSASLLPRSNDAESLLLASSLLRRRHPSSPAHEGPSTSRASQGKLSEREQQLAKIIETSREALNNPSQWKTVIRCILVFFNSLMPTIKEHCARYSPVGCYWRAKSALEKLHRPEKTYVLSDEIMIATLGSQEGAFENVRMNYSGEQGQTIKQLLSTYLVRRVALCCLASPHGKRQQLAISHEKGKVTILQLSALLKQADAAKRKLTLTRLASAPVPCTVLSLASNPANEDFLAVCGLKECHILTFTSTGTANDHIVLTPQLDTGNFIKRAIWLPSSQTKIALVTADFVKIYDLAEDSYSPQYYFLVPSGKIRDCTFVYDQEGTYFMLIMSSLGYIYTQPLSDESLAKHGPFYVTSTLELDHPLITDDNGQILAGGVSIYYSHVLQMLFFSYAAGRNFMAPLTNVNEGVKCVINLVCNPSSKLLSKSTTQPLCQWTEIPGHPGLVCAMMQSLNNPVIFMIKPDGYMAQEIKAQNAKAKIMDMVAIRHSVSGVEKTTLILLCEDGSLRIYAAHPENTGYWLSPEVQPIGHQHGFGWYGSNGSTYGKSTRKSKKMGKQSSHGGNASSSATGKGGTGSAPSFPIDFFEHCTLMNEVEYGGNDLLQIYNTQHLKHRLNSTGLYVTSTKANGFTLEVSNNDPNMVITGVRVQIGSQDVSKAPQRVTILGRSVTTVATRARWFDIPLTREESLQSDKKLNIHFGPSIDAEQITILDSIKIYGKTKDVFGWPEETEDATGGPMANGASGNNGQTAMANGNASNDGANGDDNDAGGMYMTSLDRMLSSMLQVLDSGISLLGGSNCDDNYRQTAIDVATNLVLFPTVNVVQQDARNVLMTCHPNKAAYHSYKDKEILNDIYRQLKQMYEATESGDIDPEAFYRAVLMMRSIAIQRPQAMAKICAEQQMDILALMMILMKELYRITPAYEEPIAIVKRGLCHTEAVIYSLVEIIYAFALADSEQVEKMTKLFVRLLLDPAPIISHSAKVAMIRLLRPKIKRRKVVLIESPPVCSTPTPSGATAAAVAGPSSSSLSVGSSTSGADPSTSAGSVAVANEDFAAVAAAAAAAGGMQEVDAIESLGLEPSAGNQAIASLEALLGVGFPHLLEAPETDDDTIMEIAIALSLQDNEADLQLLQQSIANYQGRNRNPAAQSLAAAIAGGSSFNVESNTSGGGSDDDEISNVATEGSTLRTSPAGEHAGSGSGGSESGCSGVESIGGTSGRSSTYEEQPNPSPPRTSVVDQMPSQSAGSSATPSQPRVAEVEPTDASGESANKLHMLRCSILNQLVENFSAMDTVNGAQCIPFMQVILMLTSDLDGTQEADQHALSFLLQALIDRLEIRSTKVYQMANRTPKTEVQLVVLRLIGVLMGKVKSKSSSSSSSAGASGAAAQSSDRSGVSQAMLDNATFLAQTTANALMKSNAIPYCLMIMESFLPHWKNASTSSIDDLASPATGASTTNAPASSSSGSTSNATSNNAGPVITAPGGNASNVLLKPTLYGAFPDMQPFFARPFPKGSNDVFEMYSHVLTEMAVRLPYQILKLSSGHPSSQEWNHSLCEYMTATLCEYMMYMQSPVLRRQVRKLLLYICGSKEKYRQLRDLHSLETHMKAVKKCCEAGCSQASPSPSLTNSHSTILSYDALVELTEHFRACQEIASIRTGNWQKFCVRNADILSSLLNISTYQLEDGVSMIILQLLQSAICNTSPQVQQVKSSLSTVTVDQQMKVSVVVKDRKDRDKSEESDMMAAPSESKFDAAQCVALVAQIFNQVSAASLSKFIRSFLLETNSTSIRWQAHSLVYAFYENSSDPHKETLLQCLWGLWPLLPAYGKRTAQFVDLLGYLTLNTRSLIDKLPDYTAQAVSVLRQQNELLSKHPNAPIYTALGQVLELEGFYLESEPCLVCNNPEIPFSNIKLSTIKVDSKFTTTTTIVKLVQSHTISKIALRIADLKRAKMVRTINIYYNNRTVQAVVELKNRPLMWHKARKVTLQSGQTDVKIDFSLPITACNLMIEYADFYETVSGSSESLQCPRCSAVVPANPGVCGNCGENVFQCHKCRAINYDEKDPFLCHSCGFCKYAKFDYSIYGRACCAVDPIESAEDRAKTVQTIHTSLEKADRSYKSLQNNKQILELLVQKVSEHKLDRALDETLVGASVIGGAGGTSQVNKVIQLLAQKYCVESKTTFEELSKIIQKVQACRKELVAYDRSQMDAPPSATPMSTSFASSAGTSSSRTSAVALNKCYGCALASTEQCLTLLRAMASNMACRVGLCSQGLVQELAINNLRRGTHQLQDEVRHLLCLLTRDLPDATEALCQLLQDRVKMALSGTVPLATLDSAVRHEMALLEAMTSQDDSCWETKLRTVIELFLQASRDARGPATAVIHPCLRIVQSLMCPPPILTNTFPTGSKQHSKEPTVNSLQDLCTVQPIEGITVSYEKWIAGDANHSFAAWKARMPPVSSANTGATNRRTTGESSALSMASAAAPSQPIGSGFRSALEHRRATLRNAYLVEKYAKRWRQKALAKGILSIPVELQAAWLQPILFNTNSRLGRQLACALITSLSRTNERKRELLDLLTSFLRYVGESGEASAEFLALYRMLADETPWRQYLALKGVLTLLVQLVTEEIEKIHCLEETTLSTDLAQGYALRQLVELMALFLENPQIRKAYKGKLLGPVLQGYLDLRKLIVQRTRLIDDAQEKLLEMLEEMTTGTEEETAAFMAVCIDTVRRTPTSDVKTPVFMFERLCSIIHPEENDVGEFFLTLEKDPQQEDYLQGRMLGNPYPSHEAGLGPLMRDVKNKICIDCELVALLDDDNGMELLVHNKIISLDLPVKEVYKKIWLQEGGERDSMRIVYRMRGLLGDATEEFIETLNAKSQEEVDNEQLYRMANVLADCGGLKVMLERIGSLQNVSKSRTLLQVLLKLFLLSVKVSRCQEVLCQPELGAINTLLKVLQLCLQSSESDTQQSAVTEQLLEIMETILSKAASDTLDSFLQFSLTFGGPEYVQALLSCTNCSNVRCNPSVLRHLIRVLAALVYGNDIKMALLCEHFRSVFNFDRFDAERSAEEEFKMELFCVLTTGIEHNSIGGTLKDYIMSLGIVEKALGYIKSHAPCVKPTLLRTDSDELKEFISRASLKYILRFLTGLATKHEATQLAVAQDIIPIIHRLEQVSSDEHVGSLAENLLEALCTEPATAKRVQEVRDFTRAEKKRLAMATREKQLDALGMRTNEKGQVTAKGSILSQIEKLREETGLACFICREGYACQPNKVLGIYTFTKRANVEEFEMKQKKTIGYTTVTHFNVVHVDCHMNAIRLARSRDEWESASLQNANTRCNGLLPLWGPDVSESSFSSSMARHNNYMQECTQRCEITFASSMHDLKLLLWRFAQEKSFHEDAGGGGPQSNMHLVAYLLFYGLYTLLSSRSYSREEMILSGFIGHKTSERWLECAYEAEGPLYLLTMSLALHTPDLWSRHKLIHLQRLIAIAQARHVSPNSVCKFLAPLDKHPKDYTIYKPYLMFWGLVDLIYRNFFRTVATPKDEDWPISLFNYIRRNDESLLKTADSTLQTFTEEYLPCASFAEFCDVAGLLGDIENPDGWMEELLQALPAPGGSSAAGSSAAGSSSGTGSGSAAGGSSNTE</sequence>
<reference evidence="12" key="1">
    <citation type="submission" date="2013-03" db="EMBL/GenBank/DDBJ databases">
        <title>The Genome Sequence of Anopheles epiroticus epiroticus2.</title>
        <authorList>
            <consortium name="The Broad Institute Genomics Platform"/>
            <person name="Neafsey D.E."/>
            <person name="Howell P."/>
            <person name="Walker B."/>
            <person name="Young S.K."/>
            <person name="Zeng Q."/>
            <person name="Gargeya S."/>
            <person name="Fitzgerald M."/>
            <person name="Haas B."/>
            <person name="Abouelleil A."/>
            <person name="Allen A.W."/>
            <person name="Alvarado L."/>
            <person name="Arachchi H.M."/>
            <person name="Berlin A.M."/>
            <person name="Chapman S.B."/>
            <person name="Gainer-Dewar J."/>
            <person name="Goldberg J."/>
            <person name="Griggs A."/>
            <person name="Gujja S."/>
            <person name="Hansen M."/>
            <person name="Howarth C."/>
            <person name="Imamovic A."/>
            <person name="Ireland A."/>
            <person name="Larimer J."/>
            <person name="McCowan C."/>
            <person name="Murphy C."/>
            <person name="Pearson M."/>
            <person name="Poon T.W."/>
            <person name="Priest M."/>
            <person name="Roberts A."/>
            <person name="Saif S."/>
            <person name="Shea T."/>
            <person name="Sisk P."/>
            <person name="Sykes S."/>
            <person name="Wortman J."/>
            <person name="Nusbaum C."/>
            <person name="Birren B."/>
        </authorList>
    </citation>
    <scope>NUCLEOTIDE SEQUENCE [LARGE SCALE GENOMIC DNA]</scope>
    <source>
        <strain evidence="12">Epiroticus2</strain>
    </source>
</reference>
<evidence type="ECO:0000256" key="1">
    <source>
        <dbReference type="ARBA" id="ARBA00009970"/>
    </source>
</evidence>
<feature type="compositionally biased region" description="Low complexity" evidence="9">
    <location>
        <begin position="5462"/>
        <end position="5475"/>
    </location>
</feature>
<dbReference type="Pfam" id="PF13764">
    <property type="entry name" value="E3_UbLigase_R4"/>
    <property type="match status" value="1"/>
</dbReference>
<feature type="region of interest" description="Disordered" evidence="9">
    <location>
        <begin position="4319"/>
        <end position="4345"/>
    </location>
</feature>
<dbReference type="EnsemblMetazoa" id="AEPI009473-RA">
    <property type="protein sequence ID" value="AEPI009473-PA"/>
    <property type="gene ID" value="AEPI009473"/>
</dbReference>
<dbReference type="STRING" id="199890.A0A182PR91"/>
<feature type="region of interest" description="Disordered" evidence="9">
    <location>
        <begin position="3057"/>
        <end position="3140"/>
    </location>
</feature>
<feature type="compositionally biased region" description="Polar residues" evidence="9">
    <location>
        <begin position="3091"/>
        <end position="3100"/>
    </location>
</feature>
<dbReference type="PANTHER" id="PTHR21725">
    <property type="entry name" value="E3 UBIQUITIN-PROTEIN LIGASE UBR4"/>
    <property type="match status" value="1"/>
</dbReference>
<feature type="compositionally biased region" description="Low complexity" evidence="9">
    <location>
        <begin position="1580"/>
        <end position="1600"/>
    </location>
</feature>
<keyword evidence="2" id="KW-0479">Metal-binding</keyword>
<dbReference type="Pfam" id="PF02207">
    <property type="entry name" value="zf-UBR"/>
    <property type="match status" value="1"/>
</dbReference>
<evidence type="ECO:0000256" key="3">
    <source>
        <dbReference type="ARBA" id="ARBA00022771"/>
    </source>
</evidence>
<feature type="zinc finger region" description="UBR-type" evidence="6">
    <location>
        <begin position="1796"/>
        <end position="1865"/>
    </location>
</feature>
<evidence type="ECO:0000256" key="8">
    <source>
        <dbReference type="SAM" id="Coils"/>
    </source>
</evidence>
<dbReference type="InterPro" id="IPR036322">
    <property type="entry name" value="WD40_repeat_dom_sf"/>
</dbReference>
<accession>A0A182PR91</accession>
<evidence type="ECO:0000256" key="5">
    <source>
        <dbReference type="ARBA" id="ARBA00022860"/>
    </source>
</evidence>
<feature type="region of interest" description="Disordered" evidence="9">
    <location>
        <begin position="5461"/>
        <end position="5491"/>
    </location>
</feature>
<feature type="region of interest" description="Disordered" evidence="9">
    <location>
        <begin position="154"/>
        <end position="185"/>
    </location>
</feature>
<dbReference type="Pfam" id="PF19423">
    <property type="entry name" value="E3_UBR4_N"/>
    <property type="match status" value="3"/>
</dbReference>
<evidence type="ECO:0000256" key="2">
    <source>
        <dbReference type="ARBA" id="ARBA00022723"/>
    </source>
</evidence>
<feature type="coiled-coil region" evidence="8">
    <location>
        <begin position="3975"/>
        <end position="4002"/>
    </location>
</feature>
<dbReference type="PROSITE" id="PS51157">
    <property type="entry name" value="ZF_UBR"/>
    <property type="match status" value="1"/>
</dbReference>
<evidence type="ECO:0000256" key="4">
    <source>
        <dbReference type="ARBA" id="ARBA00022833"/>
    </source>
</evidence>
<feature type="domain" description="UBR-type" evidence="10">
    <location>
        <begin position="1796"/>
        <end position="1865"/>
    </location>
</feature>
<dbReference type="GO" id="GO:0008270">
    <property type="term" value="F:zinc ion binding"/>
    <property type="evidence" value="ECO:0007669"/>
    <property type="project" value="UniProtKB-KW"/>
</dbReference>
<dbReference type="PROSITE" id="PS52043">
    <property type="entry name" value="UBR4_E3"/>
    <property type="match status" value="1"/>
</dbReference>
<keyword evidence="3 7" id="KW-0863">Zinc-finger</keyword>
<feature type="compositionally biased region" description="Polar residues" evidence="9">
    <location>
        <begin position="3109"/>
        <end position="3126"/>
    </location>
</feature>
<evidence type="ECO:0000256" key="7">
    <source>
        <dbReference type="PROSITE-ProRule" id="PRU01388"/>
    </source>
</evidence>